<dbReference type="PANTHER" id="PTHR15467">
    <property type="entry name" value="ZINC-FINGERS AND HOMEOBOXES RELATED"/>
    <property type="match status" value="1"/>
</dbReference>
<keyword evidence="4 5" id="KW-0539">Nucleus</keyword>
<dbReference type="InterPro" id="IPR009057">
    <property type="entry name" value="Homeodomain-like_sf"/>
</dbReference>
<evidence type="ECO:0000313" key="10">
    <source>
        <dbReference type="Proteomes" id="UP001154282"/>
    </source>
</evidence>
<evidence type="ECO:0000256" key="7">
    <source>
        <dbReference type="SAM" id="MobiDB-lite"/>
    </source>
</evidence>
<comment type="subcellular location">
    <subcellularLocation>
        <location evidence="1 5 6">Nucleus</location>
    </subcellularLocation>
</comment>
<feature type="compositionally biased region" description="Acidic residues" evidence="7">
    <location>
        <begin position="76"/>
        <end position="86"/>
    </location>
</feature>
<feature type="region of interest" description="Disordered" evidence="7">
    <location>
        <begin position="317"/>
        <end position="341"/>
    </location>
</feature>
<dbReference type="CDD" id="cd00086">
    <property type="entry name" value="homeodomain"/>
    <property type="match status" value="1"/>
</dbReference>
<evidence type="ECO:0000259" key="8">
    <source>
        <dbReference type="PROSITE" id="PS50071"/>
    </source>
</evidence>
<name>A0AAV0K0L6_9ROSI</name>
<keyword evidence="2 5" id="KW-0238">DNA-binding</keyword>
<evidence type="ECO:0000256" key="6">
    <source>
        <dbReference type="RuleBase" id="RU000682"/>
    </source>
</evidence>
<dbReference type="SUPFAM" id="SSF46689">
    <property type="entry name" value="Homeodomain-like"/>
    <property type="match status" value="1"/>
</dbReference>
<dbReference type="Proteomes" id="UP001154282">
    <property type="component" value="Unassembled WGS sequence"/>
</dbReference>
<keyword evidence="10" id="KW-1185">Reference proteome</keyword>
<accession>A0AAV0K0L6</accession>
<dbReference type="PANTHER" id="PTHR15467:SF9">
    <property type="entry name" value="HOMEOBOX DOMAIN-CONTAINING PROTEIN"/>
    <property type="match status" value="1"/>
</dbReference>
<dbReference type="GO" id="GO:0003677">
    <property type="term" value="F:DNA binding"/>
    <property type="evidence" value="ECO:0007669"/>
    <property type="project" value="UniProtKB-UniRule"/>
</dbReference>
<evidence type="ECO:0000256" key="5">
    <source>
        <dbReference type="PROSITE-ProRule" id="PRU00108"/>
    </source>
</evidence>
<gene>
    <name evidence="9" type="ORF">LITE_LOCUS16482</name>
</gene>
<dbReference type="GO" id="GO:0000981">
    <property type="term" value="F:DNA-binding transcription factor activity, RNA polymerase II-specific"/>
    <property type="evidence" value="ECO:0007669"/>
    <property type="project" value="TreeGrafter"/>
</dbReference>
<organism evidence="9 10">
    <name type="scientific">Linum tenue</name>
    <dbReference type="NCBI Taxonomy" id="586396"/>
    <lineage>
        <taxon>Eukaryota</taxon>
        <taxon>Viridiplantae</taxon>
        <taxon>Streptophyta</taxon>
        <taxon>Embryophyta</taxon>
        <taxon>Tracheophyta</taxon>
        <taxon>Spermatophyta</taxon>
        <taxon>Magnoliopsida</taxon>
        <taxon>eudicotyledons</taxon>
        <taxon>Gunneridae</taxon>
        <taxon>Pentapetalae</taxon>
        <taxon>rosids</taxon>
        <taxon>fabids</taxon>
        <taxon>Malpighiales</taxon>
        <taxon>Linaceae</taxon>
        <taxon>Linum</taxon>
    </lineage>
</organism>
<feature type="domain" description="Homeobox" evidence="8">
    <location>
        <begin position="264"/>
        <end position="324"/>
    </location>
</feature>
<sequence>MASALSAFKTCSSLRSFSTLHNRIFIRGRYMPPPSNLLLPYSALAGSSVAFSRRRNQNSTVSSTPRKNKKKSLPAENDDEEEGDDIDEDAFDALFDMLEGDLKNSDSSVGDEDDYDDMSEEDIMKLQSELEKALGADGGEDEAYDMETDETFPREEEVGKVGRPSKLRNWQIRRLASALKKGRRKISIKNLAGDLCLERSVVLDLLRDPPPSLVMLSAALPDEPEPSLPVQATTPVESVTEEMNVEEDGVKDESKVNLPVHVMYHKWNAQKRLKKVHVQTLERVYRRTKRPTNTMVSSIVHVTNLPRKRVVKWFEDKRTEEGVPEQRQPYRRSIHETVSSS</sequence>
<dbReference type="InterPro" id="IPR001356">
    <property type="entry name" value="HD"/>
</dbReference>
<evidence type="ECO:0000256" key="4">
    <source>
        <dbReference type="ARBA" id="ARBA00023242"/>
    </source>
</evidence>
<feature type="DNA-binding region" description="Homeobox" evidence="5">
    <location>
        <begin position="266"/>
        <end position="325"/>
    </location>
</feature>
<protein>
    <recommendedName>
        <fullName evidence="8">Homeobox domain-containing protein</fullName>
    </recommendedName>
</protein>
<evidence type="ECO:0000256" key="1">
    <source>
        <dbReference type="ARBA" id="ARBA00004123"/>
    </source>
</evidence>
<dbReference type="GO" id="GO:0005634">
    <property type="term" value="C:nucleus"/>
    <property type="evidence" value="ECO:0007669"/>
    <property type="project" value="UniProtKB-SubCell"/>
</dbReference>
<reference evidence="9" key="1">
    <citation type="submission" date="2022-08" db="EMBL/GenBank/DDBJ databases">
        <authorList>
            <person name="Gutierrez-Valencia J."/>
        </authorList>
    </citation>
    <scope>NUCLEOTIDE SEQUENCE</scope>
</reference>
<dbReference type="SMART" id="SM00389">
    <property type="entry name" value="HOX"/>
    <property type="match status" value="1"/>
</dbReference>
<dbReference type="Pfam" id="PF00046">
    <property type="entry name" value="Homeodomain"/>
    <property type="match status" value="1"/>
</dbReference>
<keyword evidence="3 5" id="KW-0371">Homeobox</keyword>
<dbReference type="EMBL" id="CAMGYJ010000005">
    <property type="protein sequence ID" value="CAI0415024.1"/>
    <property type="molecule type" value="Genomic_DNA"/>
</dbReference>
<dbReference type="Gene3D" id="1.10.10.60">
    <property type="entry name" value="Homeodomain-like"/>
    <property type="match status" value="1"/>
</dbReference>
<evidence type="ECO:0000313" key="9">
    <source>
        <dbReference type="EMBL" id="CAI0415024.1"/>
    </source>
</evidence>
<feature type="region of interest" description="Disordered" evidence="7">
    <location>
        <begin position="52"/>
        <end position="86"/>
    </location>
</feature>
<evidence type="ECO:0000256" key="2">
    <source>
        <dbReference type="ARBA" id="ARBA00023125"/>
    </source>
</evidence>
<dbReference type="AlphaFoldDB" id="A0AAV0K0L6"/>
<evidence type="ECO:0000256" key="3">
    <source>
        <dbReference type="ARBA" id="ARBA00023155"/>
    </source>
</evidence>
<dbReference type="PROSITE" id="PS50071">
    <property type="entry name" value="HOMEOBOX_2"/>
    <property type="match status" value="1"/>
</dbReference>
<proteinExistence type="predicted"/>
<comment type="caution">
    <text evidence="9">The sequence shown here is derived from an EMBL/GenBank/DDBJ whole genome shotgun (WGS) entry which is preliminary data.</text>
</comment>